<reference evidence="6" key="1">
    <citation type="submission" date="2023-03" db="EMBL/GenBank/DDBJ databases">
        <title>Borrelidin-producing and root-colonizing Streptomyces rochei is a potent biopesticide for soil-borne oomycete-caused plant diseases.</title>
        <authorList>
            <person name="Zhou D."/>
            <person name="Wang X."/>
            <person name="Navarro-Munoz J.C."/>
            <person name="Li W."/>
            <person name="Li J."/>
            <person name="Jiu M."/>
            <person name="Deng S."/>
            <person name="Ye Y."/>
            <person name="Daly P."/>
            <person name="Wei L."/>
        </authorList>
    </citation>
    <scope>NUCLEOTIDE SEQUENCE</scope>
    <source>
        <strain evidence="6">JK1</strain>
    </source>
</reference>
<accession>A0AAX3ZUY8</accession>
<dbReference type="InterPro" id="IPR015890">
    <property type="entry name" value="Chorismate_C"/>
</dbReference>
<dbReference type="GO" id="GO:0016829">
    <property type="term" value="F:lyase activity"/>
    <property type="evidence" value="ECO:0007669"/>
    <property type="project" value="UniProtKB-KW"/>
</dbReference>
<proteinExistence type="predicted"/>
<dbReference type="GO" id="GO:0046872">
    <property type="term" value="F:metal ion binding"/>
    <property type="evidence" value="ECO:0007669"/>
    <property type="project" value="UniProtKB-KW"/>
</dbReference>
<organism evidence="6 7">
    <name type="scientific">Streptomyces rochei</name>
    <name type="common">Streptomyces parvullus</name>
    <dbReference type="NCBI Taxonomy" id="1928"/>
    <lineage>
        <taxon>Bacteria</taxon>
        <taxon>Bacillati</taxon>
        <taxon>Actinomycetota</taxon>
        <taxon>Actinomycetes</taxon>
        <taxon>Kitasatosporales</taxon>
        <taxon>Streptomycetaceae</taxon>
        <taxon>Streptomyces</taxon>
        <taxon>Streptomyces rochei group</taxon>
    </lineage>
</organism>
<keyword evidence="4" id="KW-0456">Lyase</keyword>
<keyword evidence="3" id="KW-0460">Magnesium</keyword>
<evidence type="ECO:0000313" key="6">
    <source>
        <dbReference type="EMBL" id="WMC90346.1"/>
    </source>
</evidence>
<dbReference type="SUPFAM" id="SSF56322">
    <property type="entry name" value="ADC synthase"/>
    <property type="match status" value="1"/>
</dbReference>
<keyword evidence="2" id="KW-0479">Metal-binding</keyword>
<evidence type="ECO:0000256" key="2">
    <source>
        <dbReference type="ARBA" id="ARBA00022723"/>
    </source>
</evidence>
<feature type="domain" description="Chorismate-utilising enzyme C-terminal" evidence="5">
    <location>
        <begin position="33"/>
        <end position="101"/>
    </location>
</feature>
<comment type="cofactor">
    <cofactor evidence="1">
        <name>Mg(2+)</name>
        <dbReference type="ChEBI" id="CHEBI:18420"/>
    </cofactor>
</comment>
<evidence type="ECO:0000256" key="3">
    <source>
        <dbReference type="ARBA" id="ARBA00022842"/>
    </source>
</evidence>
<dbReference type="InterPro" id="IPR005801">
    <property type="entry name" value="ADC_synthase"/>
</dbReference>
<dbReference type="PANTHER" id="PTHR11236">
    <property type="entry name" value="AMINOBENZOATE/ANTHRANILATE SYNTHASE"/>
    <property type="match status" value="1"/>
</dbReference>
<dbReference type="PANTHER" id="PTHR11236:SF48">
    <property type="entry name" value="ISOCHORISMATE SYNTHASE MENF"/>
    <property type="match status" value="1"/>
</dbReference>
<dbReference type="Gene3D" id="3.60.120.10">
    <property type="entry name" value="Anthranilate synthase"/>
    <property type="match status" value="1"/>
</dbReference>
<evidence type="ECO:0000256" key="4">
    <source>
        <dbReference type="ARBA" id="ARBA00023239"/>
    </source>
</evidence>
<dbReference type="GO" id="GO:0000162">
    <property type="term" value="P:L-tryptophan biosynthetic process"/>
    <property type="evidence" value="ECO:0007669"/>
    <property type="project" value="TreeGrafter"/>
</dbReference>
<evidence type="ECO:0000256" key="1">
    <source>
        <dbReference type="ARBA" id="ARBA00001946"/>
    </source>
</evidence>
<dbReference type="EMBL" id="CP121271">
    <property type="protein sequence ID" value="WMC90346.1"/>
    <property type="molecule type" value="Genomic_DNA"/>
</dbReference>
<protein>
    <submittedName>
        <fullName evidence="6">Chorismate-binding protein</fullName>
    </submittedName>
</protein>
<evidence type="ECO:0000313" key="7">
    <source>
        <dbReference type="Proteomes" id="UP001231701"/>
    </source>
</evidence>
<dbReference type="Proteomes" id="UP001231701">
    <property type="component" value="Chromosome"/>
</dbReference>
<name>A0AAX3ZUY8_STRRO</name>
<evidence type="ECO:0000259" key="5">
    <source>
        <dbReference type="Pfam" id="PF00425"/>
    </source>
</evidence>
<dbReference type="Pfam" id="PF00425">
    <property type="entry name" value="Chorismate_bind"/>
    <property type="match status" value="1"/>
</dbReference>
<dbReference type="AlphaFoldDB" id="A0AAX3ZUY8"/>
<sequence>MPASGWVDDPEENERRRVELLGDPKGMHEHAVALQALARHEEGPRGLYGGAVFRGSTAGDLDAALVLRTLIGAGEEAWLRAGAGVTGQSSPEREIEETCEKLRSVAPYLRFSTD</sequence>
<gene>
    <name evidence="6" type="ORF">P7W03_34095</name>
</gene>
<dbReference type="InterPro" id="IPR019999">
    <property type="entry name" value="Anth_synth_I-like"/>
</dbReference>